<name>A0AAV1JA28_9NEOP</name>
<protein>
    <submittedName>
        <fullName evidence="1">Uncharacterized protein</fullName>
    </submittedName>
</protein>
<sequence>MSDSEYSDLDHESEFEVCCSRGARSCGITGACTLPFDPTSIENLILSVTDMFDFRVLMSDKKVQGAVLVTTGLSIAGALIGKHYGGKVGAAVGGAVGGACGLGVVAHTMREIWQDVKGKLAELFDIVYDYLAGLGFEDYRNAGKFIMQNSSNSAQLGMLILQFTSDALGKKIISNLSASI</sequence>
<dbReference type="Proteomes" id="UP001497472">
    <property type="component" value="Unassembled WGS sequence"/>
</dbReference>
<evidence type="ECO:0000313" key="1">
    <source>
        <dbReference type="EMBL" id="CAK1545377.1"/>
    </source>
</evidence>
<keyword evidence="2" id="KW-1185">Reference proteome</keyword>
<dbReference type="EMBL" id="CAVLEF010000007">
    <property type="protein sequence ID" value="CAK1545377.1"/>
    <property type="molecule type" value="Genomic_DNA"/>
</dbReference>
<evidence type="ECO:0000313" key="2">
    <source>
        <dbReference type="Proteomes" id="UP001497472"/>
    </source>
</evidence>
<organism evidence="1 2">
    <name type="scientific">Leptosia nina</name>
    <dbReference type="NCBI Taxonomy" id="320188"/>
    <lineage>
        <taxon>Eukaryota</taxon>
        <taxon>Metazoa</taxon>
        <taxon>Ecdysozoa</taxon>
        <taxon>Arthropoda</taxon>
        <taxon>Hexapoda</taxon>
        <taxon>Insecta</taxon>
        <taxon>Pterygota</taxon>
        <taxon>Neoptera</taxon>
        <taxon>Endopterygota</taxon>
        <taxon>Lepidoptera</taxon>
        <taxon>Glossata</taxon>
        <taxon>Ditrysia</taxon>
        <taxon>Papilionoidea</taxon>
        <taxon>Pieridae</taxon>
        <taxon>Pierinae</taxon>
        <taxon>Leptosia</taxon>
    </lineage>
</organism>
<gene>
    <name evidence="1" type="ORF">LNINA_LOCUS5037</name>
</gene>
<accession>A0AAV1JA28</accession>
<proteinExistence type="predicted"/>
<dbReference type="AlphaFoldDB" id="A0AAV1JA28"/>
<comment type="caution">
    <text evidence="1">The sequence shown here is derived from an EMBL/GenBank/DDBJ whole genome shotgun (WGS) entry which is preliminary data.</text>
</comment>
<reference evidence="1 2" key="1">
    <citation type="submission" date="2023-11" db="EMBL/GenBank/DDBJ databases">
        <authorList>
            <person name="Okamura Y."/>
        </authorList>
    </citation>
    <scope>NUCLEOTIDE SEQUENCE [LARGE SCALE GENOMIC DNA]</scope>
</reference>